<sequence length="113" mass="12879">MHPNLKHLSPNTSFRTELLNRRVIMLLNSPTQPLREGQHLILLLRRELRSKPLSPCSAAAARIRRILLVPRGRRRLLRWQPQAAHLRASSEPSSPEGMNSQQPSTAWPPMLTA</sequence>
<organism evidence="2 4">
    <name type="scientific">Brassica napus</name>
    <name type="common">Rape</name>
    <dbReference type="NCBI Taxonomy" id="3708"/>
    <lineage>
        <taxon>Eukaryota</taxon>
        <taxon>Viridiplantae</taxon>
        <taxon>Streptophyta</taxon>
        <taxon>Embryophyta</taxon>
        <taxon>Tracheophyta</taxon>
        <taxon>Spermatophyta</taxon>
        <taxon>Magnoliopsida</taxon>
        <taxon>eudicotyledons</taxon>
        <taxon>Gunneridae</taxon>
        <taxon>Pentapetalae</taxon>
        <taxon>rosids</taxon>
        <taxon>malvids</taxon>
        <taxon>Brassicales</taxon>
        <taxon>Brassicaceae</taxon>
        <taxon>Brassiceae</taxon>
        <taxon>Brassica</taxon>
    </lineage>
</organism>
<keyword evidence="4" id="KW-1185">Reference proteome</keyword>
<protein>
    <submittedName>
        <fullName evidence="2">Uncharacterized protein</fullName>
    </submittedName>
</protein>
<evidence type="ECO:0000256" key="1">
    <source>
        <dbReference type="SAM" id="MobiDB-lite"/>
    </source>
</evidence>
<feature type="region of interest" description="Disordered" evidence="1">
    <location>
        <begin position="83"/>
        <end position="113"/>
    </location>
</feature>
<evidence type="ECO:0000313" key="4">
    <source>
        <dbReference type="Proteomes" id="UP000824890"/>
    </source>
</evidence>
<gene>
    <name evidence="3" type="ORF">HID58_001442</name>
    <name evidence="2" type="ORF">HID58_095200</name>
</gene>
<dbReference type="EMBL" id="JAGKQM010001911">
    <property type="protein sequence ID" value="KAH0850841.1"/>
    <property type="molecule type" value="Genomic_DNA"/>
</dbReference>
<proteinExistence type="predicted"/>
<name>A0ABQ7X6X6_BRANA</name>
<evidence type="ECO:0000313" key="2">
    <source>
        <dbReference type="EMBL" id="KAH0850841.1"/>
    </source>
</evidence>
<evidence type="ECO:0000313" key="3">
    <source>
        <dbReference type="EMBL" id="KAH0941805.1"/>
    </source>
</evidence>
<feature type="compositionally biased region" description="Polar residues" evidence="1">
    <location>
        <begin position="90"/>
        <end position="105"/>
    </location>
</feature>
<dbReference type="Proteomes" id="UP000824890">
    <property type="component" value="Unassembled WGS sequence"/>
</dbReference>
<accession>A0ABQ7X6X6</accession>
<dbReference type="EMBL" id="JAGKQM010000001">
    <property type="protein sequence ID" value="KAH0941805.1"/>
    <property type="molecule type" value="Genomic_DNA"/>
</dbReference>
<comment type="caution">
    <text evidence="2">The sequence shown here is derived from an EMBL/GenBank/DDBJ whole genome shotgun (WGS) entry which is preliminary data.</text>
</comment>
<reference evidence="2 4" key="1">
    <citation type="submission" date="2021-05" db="EMBL/GenBank/DDBJ databases">
        <title>Genome Assembly of Synthetic Allotetraploid Brassica napus Reveals Homoeologous Exchanges between Subgenomes.</title>
        <authorList>
            <person name="Davis J.T."/>
        </authorList>
    </citation>
    <scope>NUCLEOTIDE SEQUENCE [LARGE SCALE GENOMIC DNA]</scope>
    <source>
        <strain evidence="4">cv. Da-Ae</strain>
        <tissue evidence="2">Seedling</tissue>
    </source>
</reference>